<accession>A0A317KYX2</accession>
<dbReference type="Gene3D" id="3.90.190.20">
    <property type="entry name" value="Mur ligase, C-terminal domain"/>
    <property type="match status" value="1"/>
</dbReference>
<dbReference type="PIRSF" id="PIRSF001563">
    <property type="entry name" value="Folylpolyglu_synth"/>
    <property type="match status" value="1"/>
</dbReference>
<dbReference type="SUPFAM" id="SSF53623">
    <property type="entry name" value="MurD-like peptide ligases, catalytic domain"/>
    <property type="match status" value="1"/>
</dbReference>
<dbReference type="PANTHER" id="PTHR11136:SF0">
    <property type="entry name" value="DIHYDROFOLATE SYNTHETASE-RELATED"/>
    <property type="match status" value="1"/>
</dbReference>
<dbReference type="GO" id="GO:0005737">
    <property type="term" value="C:cytoplasm"/>
    <property type="evidence" value="ECO:0007669"/>
    <property type="project" value="TreeGrafter"/>
</dbReference>
<dbReference type="Pfam" id="PF08245">
    <property type="entry name" value="Mur_ligase_M"/>
    <property type="match status" value="1"/>
</dbReference>
<comment type="caution">
    <text evidence="14">The sequence shown here is derived from an EMBL/GenBank/DDBJ whole genome shotgun (WGS) entry which is preliminary data.</text>
</comment>
<name>A0A317KYX2_9BACI</name>
<gene>
    <name evidence="14" type="ORF">DLJ74_07465</name>
</gene>
<dbReference type="Proteomes" id="UP000245624">
    <property type="component" value="Unassembled WGS sequence"/>
</dbReference>
<evidence type="ECO:0000313" key="15">
    <source>
        <dbReference type="Proteomes" id="UP000245624"/>
    </source>
</evidence>
<evidence type="ECO:0000259" key="12">
    <source>
        <dbReference type="Pfam" id="PF02875"/>
    </source>
</evidence>
<evidence type="ECO:0000256" key="11">
    <source>
        <dbReference type="PIRNR" id="PIRNR001563"/>
    </source>
</evidence>
<dbReference type="GO" id="GO:0004326">
    <property type="term" value="F:tetrahydrofolylpolyglutamate synthase activity"/>
    <property type="evidence" value="ECO:0007669"/>
    <property type="project" value="UniProtKB-EC"/>
</dbReference>
<sequence length="421" mass="48140">MLLSFHEVNEYLESRRTLGIKPGLERLDYLLAKTDHPERKIKTIHLAGTNGKGSTLTFIQEVLIANGYRVGSFVSPGFPTVRDHILWNHKPISEKVFLELLNQLVPTIEEMDQKDMAPTEYEILMVICLLFFINRVDIALIETGMGGKEDITNRVIPILTIITSISFDHTAFLGNTLASIASHKAGIIKKNTPVILGRLPEEAHQVVIDKAKQERAPMYILGADFNIHDSHSDWEHQSFLFQYKQIKWLIEITMQGIHQMENAANAMMAIECLKEQGWTINEESVRNGMKHARISNRMEVVAKNPITIVDGAHNMASIKALRRTIEVLYPNKKVYLLFSAFRDKEVNEMLKYLDEMATRLVVTSFEHSRALKSKDLYAEWDYIPNAKKAYEVVKNTIQKGDLLLITGSLHFVEQMKRIIKQ</sequence>
<dbReference type="SUPFAM" id="SSF53244">
    <property type="entry name" value="MurD-like peptide ligases, peptide-binding domain"/>
    <property type="match status" value="1"/>
</dbReference>
<evidence type="ECO:0000313" key="14">
    <source>
        <dbReference type="EMBL" id="PWU68284.1"/>
    </source>
</evidence>
<reference evidence="14 15" key="1">
    <citation type="submission" date="2018-05" db="EMBL/GenBank/DDBJ databases">
        <title>Genomic analysis of Gracilibacillus dipsosauri DD1 reveals novel features of a salt-tolerant amylase.</title>
        <authorList>
            <person name="Deutch C.E."/>
            <person name="Yang S."/>
        </authorList>
    </citation>
    <scope>NUCLEOTIDE SEQUENCE [LARGE SCALE GENOMIC DNA]</scope>
    <source>
        <strain evidence="14 15">DD1</strain>
    </source>
</reference>
<keyword evidence="8" id="KW-0460">Magnesium</keyword>
<dbReference type="GO" id="GO:0005524">
    <property type="term" value="F:ATP binding"/>
    <property type="evidence" value="ECO:0007669"/>
    <property type="project" value="UniProtKB-KW"/>
</dbReference>
<evidence type="ECO:0000259" key="13">
    <source>
        <dbReference type="Pfam" id="PF08245"/>
    </source>
</evidence>
<organism evidence="14 15">
    <name type="scientific">Gracilibacillus dipsosauri</name>
    <dbReference type="NCBI Taxonomy" id="178340"/>
    <lineage>
        <taxon>Bacteria</taxon>
        <taxon>Bacillati</taxon>
        <taxon>Bacillota</taxon>
        <taxon>Bacilli</taxon>
        <taxon>Bacillales</taxon>
        <taxon>Bacillaceae</taxon>
        <taxon>Gracilibacillus</taxon>
    </lineage>
</organism>
<keyword evidence="5" id="KW-0479">Metal-binding</keyword>
<keyword evidence="15" id="KW-1185">Reference proteome</keyword>
<comment type="cofactor">
    <cofactor evidence="1">
        <name>Mg(2+)</name>
        <dbReference type="ChEBI" id="CHEBI:18420"/>
    </cofactor>
</comment>
<evidence type="ECO:0000256" key="1">
    <source>
        <dbReference type="ARBA" id="ARBA00001946"/>
    </source>
</evidence>
<dbReference type="InterPro" id="IPR001645">
    <property type="entry name" value="Folylpolyglutamate_synth"/>
</dbReference>
<dbReference type="NCBIfam" id="TIGR01499">
    <property type="entry name" value="folC"/>
    <property type="match status" value="1"/>
</dbReference>
<comment type="catalytic activity">
    <reaction evidence="10">
        <text>(6S)-5,6,7,8-tetrahydrofolyl-(gamma-L-Glu)(n) + L-glutamate + ATP = (6S)-5,6,7,8-tetrahydrofolyl-(gamma-L-Glu)(n+1) + ADP + phosphate + H(+)</text>
        <dbReference type="Rhea" id="RHEA:10580"/>
        <dbReference type="Rhea" id="RHEA-COMP:14738"/>
        <dbReference type="Rhea" id="RHEA-COMP:14740"/>
        <dbReference type="ChEBI" id="CHEBI:15378"/>
        <dbReference type="ChEBI" id="CHEBI:29985"/>
        <dbReference type="ChEBI" id="CHEBI:30616"/>
        <dbReference type="ChEBI" id="CHEBI:43474"/>
        <dbReference type="ChEBI" id="CHEBI:141005"/>
        <dbReference type="ChEBI" id="CHEBI:456216"/>
        <dbReference type="EC" id="6.3.2.17"/>
    </reaction>
</comment>
<feature type="domain" description="Mur ligase C-terminal" evidence="12">
    <location>
        <begin position="296"/>
        <end position="408"/>
    </location>
</feature>
<evidence type="ECO:0000256" key="10">
    <source>
        <dbReference type="ARBA" id="ARBA00047493"/>
    </source>
</evidence>
<keyword evidence="4 11" id="KW-0436">Ligase</keyword>
<proteinExistence type="inferred from homology"/>
<dbReference type="EMBL" id="QGTD01000008">
    <property type="protein sequence ID" value="PWU68284.1"/>
    <property type="molecule type" value="Genomic_DNA"/>
</dbReference>
<comment type="similarity">
    <text evidence="2 11">Belongs to the folylpolyglutamate synthase family.</text>
</comment>
<dbReference type="InterPro" id="IPR036565">
    <property type="entry name" value="Mur-like_cat_sf"/>
</dbReference>
<dbReference type="InterPro" id="IPR004101">
    <property type="entry name" value="Mur_ligase_C"/>
</dbReference>
<dbReference type="GO" id="GO:0046872">
    <property type="term" value="F:metal ion binding"/>
    <property type="evidence" value="ECO:0007669"/>
    <property type="project" value="UniProtKB-KW"/>
</dbReference>
<feature type="domain" description="Mur ligase central" evidence="13">
    <location>
        <begin position="47"/>
        <end position="269"/>
    </location>
</feature>
<dbReference type="FunFam" id="3.40.1190.10:FF:000011">
    <property type="entry name" value="Folylpolyglutamate synthase/dihydrofolate synthase"/>
    <property type="match status" value="1"/>
</dbReference>
<dbReference type="InterPro" id="IPR036615">
    <property type="entry name" value="Mur_ligase_C_dom_sf"/>
</dbReference>
<evidence type="ECO:0000256" key="9">
    <source>
        <dbReference type="ARBA" id="ARBA00030592"/>
    </source>
</evidence>
<evidence type="ECO:0000256" key="3">
    <source>
        <dbReference type="ARBA" id="ARBA00013025"/>
    </source>
</evidence>
<evidence type="ECO:0000256" key="8">
    <source>
        <dbReference type="ARBA" id="ARBA00022842"/>
    </source>
</evidence>
<dbReference type="EC" id="6.3.2.17" evidence="3"/>
<dbReference type="RefSeq" id="WP_109983999.1">
    <property type="nucleotide sequence ID" value="NZ_QGTD01000008.1"/>
</dbReference>
<dbReference type="OrthoDB" id="9809356at2"/>
<evidence type="ECO:0000256" key="4">
    <source>
        <dbReference type="ARBA" id="ARBA00022598"/>
    </source>
</evidence>
<dbReference type="GO" id="GO:0008841">
    <property type="term" value="F:dihydrofolate synthase activity"/>
    <property type="evidence" value="ECO:0007669"/>
    <property type="project" value="TreeGrafter"/>
</dbReference>
<dbReference type="Pfam" id="PF02875">
    <property type="entry name" value="Mur_ligase_C"/>
    <property type="match status" value="1"/>
</dbReference>
<evidence type="ECO:0000256" key="2">
    <source>
        <dbReference type="ARBA" id="ARBA00008276"/>
    </source>
</evidence>
<evidence type="ECO:0000256" key="7">
    <source>
        <dbReference type="ARBA" id="ARBA00022840"/>
    </source>
</evidence>
<keyword evidence="7 11" id="KW-0067">ATP-binding</keyword>
<evidence type="ECO:0000256" key="5">
    <source>
        <dbReference type="ARBA" id="ARBA00022723"/>
    </source>
</evidence>
<dbReference type="PANTHER" id="PTHR11136">
    <property type="entry name" value="FOLYLPOLYGLUTAMATE SYNTHASE-RELATED"/>
    <property type="match status" value="1"/>
</dbReference>
<dbReference type="AlphaFoldDB" id="A0A317KYX2"/>
<dbReference type="Gene3D" id="3.40.1190.10">
    <property type="entry name" value="Mur-like, catalytic domain"/>
    <property type="match status" value="1"/>
</dbReference>
<dbReference type="InterPro" id="IPR013221">
    <property type="entry name" value="Mur_ligase_cen"/>
</dbReference>
<keyword evidence="6 11" id="KW-0547">Nucleotide-binding</keyword>
<evidence type="ECO:0000256" key="6">
    <source>
        <dbReference type="ARBA" id="ARBA00022741"/>
    </source>
</evidence>
<protein>
    <recommendedName>
        <fullName evidence="3">tetrahydrofolate synthase</fullName>
        <ecNumber evidence="3">6.3.2.17</ecNumber>
    </recommendedName>
    <alternativeName>
        <fullName evidence="9">Tetrahydrofolylpolyglutamate synthase</fullName>
    </alternativeName>
</protein>